<dbReference type="SUPFAM" id="SSF54980">
    <property type="entry name" value="EF-G C-terminal domain-like"/>
    <property type="match status" value="2"/>
</dbReference>
<dbReference type="InterPro" id="IPR005225">
    <property type="entry name" value="Small_GTP-bd"/>
</dbReference>
<evidence type="ECO:0000256" key="2">
    <source>
        <dbReference type="ARBA" id="ARBA00022917"/>
    </source>
</evidence>
<dbReference type="Pfam" id="PF14492">
    <property type="entry name" value="EFG_III"/>
    <property type="match status" value="1"/>
</dbReference>
<dbReference type="SUPFAM" id="SSF52540">
    <property type="entry name" value="P-loop containing nucleoside triphosphate hydrolases"/>
    <property type="match status" value="1"/>
</dbReference>
<dbReference type="RefSeq" id="WP_212012228.1">
    <property type="nucleotide sequence ID" value="NZ_JAAFYZ010000091.1"/>
</dbReference>
<dbReference type="Pfam" id="PF00679">
    <property type="entry name" value="EFG_C"/>
    <property type="match status" value="1"/>
</dbReference>
<dbReference type="Gene3D" id="3.30.230.10">
    <property type="match status" value="1"/>
</dbReference>
<dbReference type="SMART" id="SM00889">
    <property type="entry name" value="EFG_IV"/>
    <property type="match status" value="1"/>
</dbReference>
<sequence length="640" mass="67622">MRYLNLGILAHVDAGKTSLTERLLHAAGVIDEIGSVDRGTTRTDSLELERRRGITIKAAVTAFPLGGTSVNLVDTPGHPDFIAEVERTLGVLDGVVLVVSAVEGVQAQTRVLMRAIRRLGLPTVLFVNKVDRAGADPARVLAEVEAKLTPAAFPLGGVADAGTRAARFVSDVPELRRLKLWRKLAEDSRRGTVYPVYFGSAITGAGIPELMAGLGYLLPRSTEGGTGKASGRVFKVERGASGERIAYVRMFTGALKTRDRLPSGRVTGISVLSAEDGAPVPTDVVSAGQIGVVRGLDKVRIGDRLGARSGNGGGNGNGSEKAAEAYFAPPTLETVVAARAENGRGPMFAALTQLAEQDPLIGLRYDKARSETSLSLYGEVQKEVIQTTLAEEYGVAVDFHETTPICVERVLGVGEGLDVIKLGDNPFLATVGLRIGPAPIGSGVTFGLEIELGSLIPAFLTAIEETVHTTLGSGLHGWQIPDAAVTLTRSGYWPRQSHSHGTFSKAMSSTAGDFRMLTPLVLMEALAKAGTEVCEPMHRFRLEAPSALLGTVLPVLATFRAVPGSTAVTGETAVLEGLVPAARVHALGQRIPGFTSGEGVLESAFDHFAPVSGGEVPERARWDANPLDRKEYLMRVQRGL</sequence>
<feature type="domain" description="Tr-type G" evidence="4">
    <location>
        <begin position="1"/>
        <end position="222"/>
    </location>
</feature>
<evidence type="ECO:0000313" key="5">
    <source>
        <dbReference type="EMBL" id="MBS2550098.1"/>
    </source>
</evidence>
<dbReference type="SUPFAM" id="SSF54211">
    <property type="entry name" value="Ribosomal protein S5 domain 2-like"/>
    <property type="match status" value="1"/>
</dbReference>
<dbReference type="Pfam" id="PF00009">
    <property type="entry name" value="GTP_EFTU"/>
    <property type="match status" value="1"/>
</dbReference>
<dbReference type="InterPro" id="IPR000640">
    <property type="entry name" value="EFG_V-like"/>
</dbReference>
<dbReference type="InterPro" id="IPR027417">
    <property type="entry name" value="P-loop_NTPase"/>
</dbReference>
<keyword evidence="6" id="KW-1185">Reference proteome</keyword>
<dbReference type="InterPro" id="IPR031157">
    <property type="entry name" value="G_TR_CS"/>
</dbReference>
<evidence type="ECO:0000256" key="1">
    <source>
        <dbReference type="ARBA" id="ARBA00022741"/>
    </source>
</evidence>
<dbReference type="EMBL" id="JAAFYZ010000091">
    <property type="protein sequence ID" value="MBS2550098.1"/>
    <property type="molecule type" value="Genomic_DNA"/>
</dbReference>
<gene>
    <name evidence="5" type="ORF">KGQ19_24840</name>
</gene>
<dbReference type="InterPro" id="IPR035647">
    <property type="entry name" value="EFG_III/V"/>
</dbReference>
<dbReference type="Gene3D" id="3.30.70.870">
    <property type="entry name" value="Elongation Factor G (Translational Gtpase), domain 3"/>
    <property type="match status" value="1"/>
</dbReference>
<dbReference type="NCBIfam" id="TIGR00231">
    <property type="entry name" value="small_GTP"/>
    <property type="match status" value="1"/>
</dbReference>
<keyword evidence="2" id="KW-0648">Protein biosynthesis</keyword>
<dbReference type="PRINTS" id="PR00315">
    <property type="entry name" value="ELONGATNFCT"/>
</dbReference>
<organism evidence="5 6">
    <name type="scientific">Catenulispora pinistramenti</name>
    <dbReference type="NCBI Taxonomy" id="2705254"/>
    <lineage>
        <taxon>Bacteria</taxon>
        <taxon>Bacillati</taxon>
        <taxon>Actinomycetota</taxon>
        <taxon>Actinomycetes</taxon>
        <taxon>Catenulisporales</taxon>
        <taxon>Catenulisporaceae</taxon>
        <taxon>Catenulispora</taxon>
    </lineage>
</organism>
<dbReference type="Gene3D" id="3.40.50.300">
    <property type="entry name" value="P-loop containing nucleotide triphosphate hydrolases"/>
    <property type="match status" value="1"/>
</dbReference>
<dbReference type="PROSITE" id="PS00301">
    <property type="entry name" value="G_TR_1"/>
    <property type="match status" value="1"/>
</dbReference>
<evidence type="ECO:0000313" key="6">
    <source>
        <dbReference type="Proteomes" id="UP000730482"/>
    </source>
</evidence>
<dbReference type="Gene3D" id="2.40.30.10">
    <property type="entry name" value="Translation factors"/>
    <property type="match status" value="1"/>
</dbReference>
<dbReference type="InterPro" id="IPR005517">
    <property type="entry name" value="Transl_elong_EFG/EF2_IV"/>
</dbReference>
<dbReference type="PANTHER" id="PTHR43261:SF1">
    <property type="entry name" value="RIBOSOME-RELEASING FACTOR 2, MITOCHONDRIAL"/>
    <property type="match status" value="1"/>
</dbReference>
<dbReference type="Pfam" id="PF03764">
    <property type="entry name" value="EFG_IV"/>
    <property type="match status" value="1"/>
</dbReference>
<dbReference type="InterPro" id="IPR014721">
    <property type="entry name" value="Ribsml_uS5_D2-typ_fold_subgr"/>
</dbReference>
<evidence type="ECO:0000259" key="4">
    <source>
        <dbReference type="PROSITE" id="PS51722"/>
    </source>
</evidence>
<evidence type="ECO:0000256" key="3">
    <source>
        <dbReference type="ARBA" id="ARBA00023134"/>
    </source>
</evidence>
<protein>
    <submittedName>
        <fullName evidence="5">TetM/TetW/TetO/TetS family tetracycline resistance ribosomal protection protein</fullName>
    </submittedName>
</protein>
<dbReference type="PROSITE" id="PS51722">
    <property type="entry name" value="G_TR_2"/>
    <property type="match status" value="1"/>
</dbReference>
<reference evidence="5 6" key="1">
    <citation type="submission" date="2020-02" db="EMBL/GenBank/DDBJ databases">
        <title>Acidophilic actinobacteria isolated from forest soil.</title>
        <authorList>
            <person name="Golinska P."/>
        </authorList>
    </citation>
    <scope>NUCLEOTIDE SEQUENCE [LARGE SCALE GENOMIC DNA]</scope>
    <source>
        <strain evidence="5 6">NL8</strain>
    </source>
</reference>
<dbReference type="InterPro" id="IPR041095">
    <property type="entry name" value="EFG_II"/>
</dbReference>
<proteinExistence type="predicted"/>
<dbReference type="PANTHER" id="PTHR43261">
    <property type="entry name" value="TRANSLATION ELONGATION FACTOR G-RELATED"/>
    <property type="match status" value="1"/>
</dbReference>
<comment type="caution">
    <text evidence="5">The sequence shown here is derived from an EMBL/GenBank/DDBJ whole genome shotgun (WGS) entry which is preliminary data.</text>
</comment>
<keyword evidence="1" id="KW-0547">Nucleotide-binding</keyword>
<accession>A0ABS5KVM8</accession>
<dbReference type="Proteomes" id="UP000730482">
    <property type="component" value="Unassembled WGS sequence"/>
</dbReference>
<dbReference type="SUPFAM" id="SSF50447">
    <property type="entry name" value="Translation proteins"/>
    <property type="match status" value="1"/>
</dbReference>
<name>A0ABS5KVM8_9ACTN</name>
<keyword evidence="3" id="KW-0342">GTP-binding</keyword>
<dbReference type="InterPro" id="IPR020568">
    <property type="entry name" value="Ribosomal_Su5_D2-typ_SF"/>
</dbReference>
<dbReference type="PRINTS" id="PR01037">
    <property type="entry name" value="TCRTETOQM"/>
</dbReference>
<dbReference type="InterPro" id="IPR009000">
    <property type="entry name" value="Transl_B-barrel_sf"/>
</dbReference>
<dbReference type="InterPro" id="IPR000795">
    <property type="entry name" value="T_Tr_GTP-bd_dom"/>
</dbReference>